<evidence type="ECO:0000313" key="6">
    <source>
        <dbReference type="Proteomes" id="UP000054544"/>
    </source>
</evidence>
<evidence type="ECO:0000256" key="4">
    <source>
        <dbReference type="SAM" id="MobiDB-lite"/>
    </source>
</evidence>
<dbReference type="PANTHER" id="PTHR12176:SF80">
    <property type="entry name" value="EEF1A LYSINE METHYLTRANSFERASE 4"/>
    <property type="match status" value="1"/>
</dbReference>
<organism evidence="5 6">
    <name type="scientific">Metarhizium anisopliae BRIP 53293</name>
    <dbReference type="NCBI Taxonomy" id="1291518"/>
    <lineage>
        <taxon>Eukaryota</taxon>
        <taxon>Fungi</taxon>
        <taxon>Dikarya</taxon>
        <taxon>Ascomycota</taxon>
        <taxon>Pezizomycotina</taxon>
        <taxon>Sordariomycetes</taxon>
        <taxon>Hypocreomycetidae</taxon>
        <taxon>Hypocreales</taxon>
        <taxon>Clavicipitaceae</taxon>
        <taxon>Metarhizium</taxon>
    </lineage>
</organism>
<dbReference type="AlphaFoldDB" id="A0A0D9NM86"/>
<reference evidence="6" key="1">
    <citation type="journal article" date="2014" name="BMC Genomics">
        <title>The genome sequence of the biocontrol fungus Metarhizium anisopliae and comparative genomics of Metarhizium species.</title>
        <authorList>
            <person name="Pattemore J.A."/>
            <person name="Hane J.K."/>
            <person name="Williams A.H."/>
            <person name="Wilson B.A."/>
            <person name="Stodart B.J."/>
            <person name="Ash G.J."/>
        </authorList>
    </citation>
    <scope>NUCLEOTIDE SEQUENCE [LARGE SCALE GENOMIC DNA]</scope>
    <source>
        <strain evidence="6">BRIP 53293</strain>
    </source>
</reference>
<proteinExistence type="inferred from homology"/>
<dbReference type="GO" id="GO:0032259">
    <property type="term" value="P:methylation"/>
    <property type="evidence" value="ECO:0007669"/>
    <property type="project" value="UniProtKB-KW"/>
</dbReference>
<accession>A0A0D9NM86</accession>
<evidence type="ECO:0000256" key="3">
    <source>
        <dbReference type="ARBA" id="ARBA00022679"/>
    </source>
</evidence>
<evidence type="ECO:0008006" key="7">
    <source>
        <dbReference type="Google" id="ProtNLM"/>
    </source>
</evidence>
<feature type="compositionally biased region" description="Polar residues" evidence="4">
    <location>
        <begin position="1"/>
        <end position="14"/>
    </location>
</feature>
<keyword evidence="3" id="KW-0808">Transferase</keyword>
<evidence type="ECO:0000256" key="1">
    <source>
        <dbReference type="ARBA" id="ARBA00008361"/>
    </source>
</evidence>
<protein>
    <recommendedName>
        <fullName evidence="7">Methyltransferase type 11 domain-containing protein</fullName>
    </recommendedName>
</protein>
<evidence type="ECO:0000313" key="5">
    <source>
        <dbReference type="EMBL" id="KJK75187.1"/>
    </source>
</evidence>
<keyword evidence="2" id="KW-0489">Methyltransferase</keyword>
<dbReference type="InterPro" id="IPR051419">
    <property type="entry name" value="Lys/N-term_MeTrsfase_sf"/>
</dbReference>
<dbReference type="EMBL" id="KE384751">
    <property type="protein sequence ID" value="KJK75187.1"/>
    <property type="molecule type" value="Genomic_DNA"/>
</dbReference>
<gene>
    <name evidence="5" type="ORF">H634G_09533</name>
</gene>
<sequence>MPSLASHMTSQNSDLETEETSKINPCQPCPEETRKRKAFVSQFLKANFAPLAKSNRPYIDTGALECIGIKCLHVDFNTGRLSNGVAQFVDPIPPSKIGEWLAVTKPWLGRDGFFHDQEDDGDDEDNLLENLGPASPQWEAASLYRLMNFYLVHDGQWNPGILQTQTLWRKYPIPRGRTLCQLSHAQSPRNWRVWTIFRRFQYYEDIISETGESPLDPDKPHVMAFLADGALIREDATLISASLRTVRIVQGVLDCEKGTLEIRKSQPVTFSDSRIANWDKWLTLLGWMIGNPADGLKSSDNPLILHLGSGDSVIPVELASRGYKGELCIDVSPTVVDLMTERHAEVKGIEWKLMDIRDMAGVAGKSVDFAFDKGALDAIIHGYVCQSLNNENPILRCAASSNSGSKRRVSGVVVSAGGVSIASTQEELDELRRLGLTPGAPVYEIDHRGIVSMVPKVNPLGPLLDEDSGKFSVTAPRGKVEHSVAILACI</sequence>
<dbReference type="PANTHER" id="PTHR12176">
    <property type="entry name" value="SAM-DEPENDENT METHYLTRANSFERASE SUPERFAMILY PROTEIN"/>
    <property type="match status" value="1"/>
</dbReference>
<keyword evidence="6" id="KW-1185">Reference proteome</keyword>
<dbReference type="Gene3D" id="3.40.50.150">
    <property type="entry name" value="Vaccinia Virus protein VP39"/>
    <property type="match status" value="1"/>
</dbReference>
<dbReference type="OrthoDB" id="411785at2759"/>
<name>A0A0D9NM86_METAN</name>
<feature type="region of interest" description="Disordered" evidence="4">
    <location>
        <begin position="1"/>
        <end position="29"/>
    </location>
</feature>
<dbReference type="InterPro" id="IPR029063">
    <property type="entry name" value="SAM-dependent_MTases_sf"/>
</dbReference>
<dbReference type="CDD" id="cd02440">
    <property type="entry name" value="AdoMet_MTases"/>
    <property type="match status" value="1"/>
</dbReference>
<dbReference type="Proteomes" id="UP000054544">
    <property type="component" value="Unassembled WGS sequence"/>
</dbReference>
<comment type="similarity">
    <text evidence="1">Belongs to the methyltransferase superfamily.</text>
</comment>
<dbReference type="SUPFAM" id="SSF53335">
    <property type="entry name" value="S-adenosyl-L-methionine-dependent methyltransferases"/>
    <property type="match status" value="1"/>
</dbReference>
<evidence type="ECO:0000256" key="2">
    <source>
        <dbReference type="ARBA" id="ARBA00022603"/>
    </source>
</evidence>
<dbReference type="GO" id="GO:0008168">
    <property type="term" value="F:methyltransferase activity"/>
    <property type="evidence" value="ECO:0007669"/>
    <property type="project" value="UniProtKB-KW"/>
</dbReference>